<dbReference type="OrthoDB" id="5272396at2759"/>
<keyword evidence="2" id="KW-1185">Reference proteome</keyword>
<name>A0A8K0VWH3_9PLEO</name>
<reference evidence="1" key="1">
    <citation type="journal article" date="2021" name="Nat. Commun.">
        <title>Genetic determinants of endophytism in the Arabidopsis root mycobiome.</title>
        <authorList>
            <person name="Mesny F."/>
            <person name="Miyauchi S."/>
            <person name="Thiergart T."/>
            <person name="Pickel B."/>
            <person name="Atanasova L."/>
            <person name="Karlsson M."/>
            <person name="Huettel B."/>
            <person name="Barry K.W."/>
            <person name="Haridas S."/>
            <person name="Chen C."/>
            <person name="Bauer D."/>
            <person name="Andreopoulos W."/>
            <person name="Pangilinan J."/>
            <person name="LaButti K."/>
            <person name="Riley R."/>
            <person name="Lipzen A."/>
            <person name="Clum A."/>
            <person name="Drula E."/>
            <person name="Henrissat B."/>
            <person name="Kohler A."/>
            <person name="Grigoriev I.V."/>
            <person name="Martin F.M."/>
            <person name="Hacquard S."/>
        </authorList>
    </citation>
    <scope>NUCLEOTIDE SEQUENCE</scope>
    <source>
        <strain evidence="1">MPI-SDFR-AT-0120</strain>
    </source>
</reference>
<sequence>MPRRSPVKRRNKLKHLFVDDLEDPVLEARTSTTRIPIDWEPGVDGEDTPVFAMEHAYTEKQLEPYKAYPRLYQERKYMVQPMSQPFPFFALPPELRIEIYRYCLICAYPIDFVNLQFEIDWRDGIATHVLRTGRRINAEGSQVLCGDNNIRISQTDDLVGVPFILKNNFDWLNELTMTVPFMGRGPLLMHITTLQNAGNITSSQSIFKPRMSDDEETRLLRNVLDCIAMAPRLRRLHLVIHPWWQWPSYNDRTCIPGEEAPTDIVQAHLHDSDTWDDFKTLLEHKPTMEIAVTRLCYQFEEGDYREDHNVLLRKLRNKLGVWDQREATVHDWTLEWTMPSRTEVDPAVSMRDLQLLFGEI</sequence>
<protein>
    <submittedName>
        <fullName evidence="1">Uncharacterized protein</fullName>
    </submittedName>
</protein>
<dbReference type="PANTHER" id="PTHR42085">
    <property type="entry name" value="F-BOX DOMAIN-CONTAINING PROTEIN"/>
    <property type="match status" value="1"/>
</dbReference>
<dbReference type="AlphaFoldDB" id="A0A8K0VWH3"/>
<dbReference type="PANTHER" id="PTHR42085:SF1">
    <property type="entry name" value="F-BOX DOMAIN-CONTAINING PROTEIN"/>
    <property type="match status" value="1"/>
</dbReference>
<dbReference type="Proteomes" id="UP000813461">
    <property type="component" value="Unassembled WGS sequence"/>
</dbReference>
<evidence type="ECO:0000313" key="2">
    <source>
        <dbReference type="Proteomes" id="UP000813461"/>
    </source>
</evidence>
<gene>
    <name evidence="1" type="ORF">FB567DRAFT_594493</name>
</gene>
<comment type="caution">
    <text evidence="1">The sequence shown here is derived from an EMBL/GenBank/DDBJ whole genome shotgun (WGS) entry which is preliminary data.</text>
</comment>
<evidence type="ECO:0000313" key="1">
    <source>
        <dbReference type="EMBL" id="KAH7083987.1"/>
    </source>
</evidence>
<dbReference type="InterPro" id="IPR038883">
    <property type="entry name" value="AN11006-like"/>
</dbReference>
<proteinExistence type="predicted"/>
<dbReference type="EMBL" id="JAGMVJ010000013">
    <property type="protein sequence ID" value="KAH7083987.1"/>
    <property type="molecule type" value="Genomic_DNA"/>
</dbReference>
<organism evidence="1 2">
    <name type="scientific">Paraphoma chrysanthemicola</name>
    <dbReference type="NCBI Taxonomy" id="798071"/>
    <lineage>
        <taxon>Eukaryota</taxon>
        <taxon>Fungi</taxon>
        <taxon>Dikarya</taxon>
        <taxon>Ascomycota</taxon>
        <taxon>Pezizomycotina</taxon>
        <taxon>Dothideomycetes</taxon>
        <taxon>Pleosporomycetidae</taxon>
        <taxon>Pleosporales</taxon>
        <taxon>Pleosporineae</taxon>
        <taxon>Phaeosphaeriaceae</taxon>
        <taxon>Paraphoma</taxon>
    </lineage>
</organism>
<accession>A0A8K0VWH3</accession>